<gene>
    <name evidence="1" type="primary">CSON003683</name>
</gene>
<protein>
    <submittedName>
        <fullName evidence="1">CSON003683 protein</fullName>
    </submittedName>
</protein>
<proteinExistence type="predicted"/>
<dbReference type="PANTHER" id="PTHR21485:SF3">
    <property type="entry name" value="N-ACYLNEURAMINATE CYTIDYLYLTRANSFERASE"/>
    <property type="match status" value="1"/>
</dbReference>
<dbReference type="OMA" id="AYHMKEL"/>
<dbReference type="InterPro" id="IPR050793">
    <property type="entry name" value="CMP-NeuNAc_synthase"/>
</dbReference>
<sequence>MKLIIKYFFVYSLTFVEINGDKCEEMSKKNLSLNENLEVTALILARGGSKGIPLKNIVRLGNQTLLGRTLETINIFSRFNDVWVSTDHDLIAEEAKKYWSKIFKRSPEYAKDDTPSIVSVQEFINQTFTSPYIALIQVTSPFLRNSYLAKAFDVLKSGRECVFSVTRSFKLRWSKENERVVPLNFELSKRPRRQDWMGEFVENGMFYISSKELLFEGNFQSWDCGIVEVDKIDSLEIDDEIDLKMAELLNKMNDKNENNS</sequence>
<dbReference type="EMBL" id="UFQT01000016">
    <property type="protein sequence ID" value="SSX17826.1"/>
    <property type="molecule type" value="Genomic_DNA"/>
</dbReference>
<organism evidence="1">
    <name type="scientific">Culicoides sonorensis</name>
    <name type="common">Biting midge</name>
    <dbReference type="NCBI Taxonomy" id="179676"/>
    <lineage>
        <taxon>Eukaryota</taxon>
        <taxon>Metazoa</taxon>
        <taxon>Ecdysozoa</taxon>
        <taxon>Arthropoda</taxon>
        <taxon>Hexapoda</taxon>
        <taxon>Insecta</taxon>
        <taxon>Pterygota</taxon>
        <taxon>Neoptera</taxon>
        <taxon>Endopterygota</taxon>
        <taxon>Diptera</taxon>
        <taxon>Nematocera</taxon>
        <taxon>Chironomoidea</taxon>
        <taxon>Ceratopogonidae</taxon>
        <taxon>Ceratopogoninae</taxon>
        <taxon>Culicoides</taxon>
        <taxon>Monoculicoides</taxon>
    </lineage>
</organism>
<dbReference type="Gene3D" id="3.90.550.10">
    <property type="entry name" value="Spore Coat Polysaccharide Biosynthesis Protein SpsA, Chain A"/>
    <property type="match status" value="1"/>
</dbReference>
<reference evidence="1" key="1">
    <citation type="submission" date="2018-04" db="EMBL/GenBank/DDBJ databases">
        <authorList>
            <person name="Go L.Y."/>
            <person name="Mitchell J.A."/>
        </authorList>
    </citation>
    <scope>NUCLEOTIDE SEQUENCE</scope>
    <source>
        <tissue evidence="1">Whole organism</tissue>
    </source>
</reference>
<name>A0A336K8T2_CULSO</name>
<reference evidence="2" key="2">
    <citation type="submission" date="2018-07" db="EMBL/GenBank/DDBJ databases">
        <authorList>
            <person name="Quirk P.G."/>
            <person name="Krulwich T.A."/>
        </authorList>
    </citation>
    <scope>NUCLEOTIDE SEQUENCE</scope>
</reference>
<dbReference type="SUPFAM" id="SSF53448">
    <property type="entry name" value="Nucleotide-diphospho-sugar transferases"/>
    <property type="match status" value="1"/>
</dbReference>
<dbReference type="VEuPathDB" id="VectorBase:CSON003683"/>
<dbReference type="AlphaFoldDB" id="A0A336K8T2"/>
<evidence type="ECO:0000313" key="1">
    <source>
        <dbReference type="EMBL" id="SSW97440.1"/>
    </source>
</evidence>
<dbReference type="Pfam" id="PF02348">
    <property type="entry name" value="CTP_transf_3"/>
    <property type="match status" value="1"/>
</dbReference>
<dbReference type="PANTHER" id="PTHR21485">
    <property type="entry name" value="HAD SUPERFAMILY MEMBERS CMAS AND KDSC"/>
    <property type="match status" value="1"/>
</dbReference>
<dbReference type="GO" id="GO:0008781">
    <property type="term" value="F:N-acylneuraminate cytidylyltransferase activity"/>
    <property type="evidence" value="ECO:0007669"/>
    <property type="project" value="TreeGrafter"/>
</dbReference>
<dbReference type="InterPro" id="IPR003329">
    <property type="entry name" value="Cytidylyl_trans"/>
</dbReference>
<dbReference type="InterPro" id="IPR029044">
    <property type="entry name" value="Nucleotide-diphossugar_trans"/>
</dbReference>
<dbReference type="CDD" id="cd02513">
    <property type="entry name" value="CMP-NeuAc_Synthase"/>
    <property type="match status" value="1"/>
</dbReference>
<accession>A0A336K8T2</accession>
<evidence type="ECO:0000313" key="2">
    <source>
        <dbReference type="EMBL" id="SSX17826.1"/>
    </source>
</evidence>
<dbReference type="EMBL" id="UFQS01000016">
    <property type="protein sequence ID" value="SSW97440.1"/>
    <property type="molecule type" value="Genomic_DNA"/>
</dbReference>